<reference evidence="3" key="1">
    <citation type="submission" date="2023-07" db="EMBL/GenBank/DDBJ databases">
        <title>The carbon used by Thiothrix.</title>
        <authorList>
            <person name="Chen L."/>
        </authorList>
    </citation>
    <scope>NUCLEOTIDE SEQUENCE [LARGE SCALE GENOMIC DNA]</scope>
</reference>
<feature type="region of interest" description="Disordered" evidence="1">
    <location>
        <begin position="317"/>
        <end position="339"/>
    </location>
</feature>
<name>A0ABU6CXJ1_9GAMM</name>
<accession>A0ABU6CXJ1</accession>
<evidence type="ECO:0000256" key="1">
    <source>
        <dbReference type="SAM" id="MobiDB-lite"/>
    </source>
</evidence>
<dbReference type="Proteomes" id="UP001308005">
    <property type="component" value="Unassembled WGS sequence"/>
</dbReference>
<proteinExistence type="predicted"/>
<reference evidence="2 3" key="2">
    <citation type="submission" date="2024-01" db="EMBL/GenBank/DDBJ databases">
        <authorList>
            <person name="Xie X."/>
        </authorList>
    </citation>
    <scope>NUCLEOTIDE SEQUENCE [LARGE SCALE GENOMIC DNA]</scope>
    <source>
        <strain evidence="2">SCUT-1</strain>
    </source>
</reference>
<sequence length="424" mass="46421">MMTAATPIIPHIIDQHAEEAAFLWLLRDNAVTEAHYNLEHLQALENRIDAHLDGLRVAGAEGWRRCLDNLQQFKEPGEMFAAATLAFEGADPERLHALYALCEATPETGRGLVSALGWVEPQHLKGKVSGLLASGNPWWRRVGVAACAIHRVDPGKQLEAAVQDQDAALCRRALKAAGELGRNDLRDLIARQLKADDAGVRFWAAWALALLGNRHEALQTLQAFLLEPGGAYAFQAAQVLARASHGDSVQYLLGILAKQHGNLRLAIQGSGMVGEARYIPWLIQQMQTPELARIAGEAFSLITGVDLAYEDLETDQPENFQAGPTESPQDDNVALDADENLPWPDPALIQAWWRRHEGEFPTGQRYLLGKPVGSQQCHEALATGMQRQRQAAALELALMAPKTPLFATRAKAIRQRRLLAASGA</sequence>
<dbReference type="Gene3D" id="1.25.10.10">
    <property type="entry name" value="Leucine-rich Repeat Variant"/>
    <property type="match status" value="1"/>
</dbReference>
<dbReference type="InterPro" id="IPR016024">
    <property type="entry name" value="ARM-type_fold"/>
</dbReference>
<dbReference type="EMBL" id="JAYMYJ010000093">
    <property type="protein sequence ID" value="MEB4591291.1"/>
    <property type="molecule type" value="Genomic_DNA"/>
</dbReference>
<dbReference type="NCBIfam" id="TIGR02270">
    <property type="entry name" value="TIGR02270 family protein"/>
    <property type="match status" value="1"/>
</dbReference>
<organism evidence="2 3">
    <name type="scientific">Candidatus Thiothrix phosphatis</name>
    <dbReference type="NCBI Taxonomy" id="3112415"/>
    <lineage>
        <taxon>Bacteria</taxon>
        <taxon>Pseudomonadati</taxon>
        <taxon>Pseudomonadota</taxon>
        <taxon>Gammaproteobacteria</taxon>
        <taxon>Thiotrichales</taxon>
        <taxon>Thiotrichaceae</taxon>
        <taxon>Thiothrix</taxon>
    </lineage>
</organism>
<feature type="compositionally biased region" description="Polar residues" evidence="1">
    <location>
        <begin position="317"/>
        <end position="327"/>
    </location>
</feature>
<keyword evidence="3" id="KW-1185">Reference proteome</keyword>
<gene>
    <name evidence="2" type="ORF">VSS37_09905</name>
</gene>
<dbReference type="SUPFAM" id="SSF48371">
    <property type="entry name" value="ARM repeat"/>
    <property type="match status" value="1"/>
</dbReference>
<dbReference type="Pfam" id="PF13646">
    <property type="entry name" value="HEAT_2"/>
    <property type="match status" value="1"/>
</dbReference>
<comment type="caution">
    <text evidence="2">The sequence shown here is derived from an EMBL/GenBank/DDBJ whole genome shotgun (WGS) entry which is preliminary data.</text>
</comment>
<dbReference type="InterPro" id="IPR011989">
    <property type="entry name" value="ARM-like"/>
</dbReference>
<evidence type="ECO:0000313" key="2">
    <source>
        <dbReference type="EMBL" id="MEB4591291.1"/>
    </source>
</evidence>
<protein>
    <submittedName>
        <fullName evidence="2">TIGR02270 family protein</fullName>
    </submittedName>
</protein>
<dbReference type="InterPro" id="IPR011959">
    <property type="entry name" value="CHP02270"/>
</dbReference>
<evidence type="ECO:0000313" key="3">
    <source>
        <dbReference type="Proteomes" id="UP001308005"/>
    </source>
</evidence>
<dbReference type="RefSeq" id="WP_324694788.1">
    <property type="nucleotide sequence ID" value="NZ_JAYMYJ010000093.1"/>
</dbReference>